<evidence type="ECO:0000259" key="18">
    <source>
        <dbReference type="PROSITE" id="PS51217"/>
    </source>
</evidence>
<dbReference type="Pfam" id="PF12705">
    <property type="entry name" value="PDDEXK_1"/>
    <property type="match status" value="1"/>
</dbReference>
<gene>
    <name evidence="19" type="primary">addA</name>
    <name evidence="19" type="ORF">DOO78_00340</name>
</gene>
<dbReference type="InterPro" id="IPR014017">
    <property type="entry name" value="DNA_helicase_UvrD-like_C"/>
</dbReference>
<dbReference type="PANTHER" id="PTHR11070:SF2">
    <property type="entry name" value="ATP-DEPENDENT DNA HELICASE SRS2"/>
    <property type="match status" value="1"/>
</dbReference>
<evidence type="ECO:0000256" key="1">
    <source>
        <dbReference type="ARBA" id="ARBA00022722"/>
    </source>
</evidence>
<keyword evidence="1" id="KW-0540">Nuclease</keyword>
<dbReference type="OrthoDB" id="9810135at2"/>
<dbReference type="EMBL" id="QLIX01000001">
    <property type="protein sequence ID" value="RAI60621.1"/>
    <property type="molecule type" value="Genomic_DNA"/>
</dbReference>
<dbReference type="Gene3D" id="1.10.486.10">
    <property type="entry name" value="PCRA, domain 4"/>
    <property type="match status" value="1"/>
</dbReference>
<evidence type="ECO:0000256" key="10">
    <source>
        <dbReference type="ARBA" id="ARBA00023235"/>
    </source>
</evidence>
<dbReference type="GO" id="GO:0033202">
    <property type="term" value="C:DNA helicase complex"/>
    <property type="evidence" value="ECO:0007669"/>
    <property type="project" value="TreeGrafter"/>
</dbReference>
<dbReference type="GO" id="GO:0004527">
    <property type="term" value="F:exonuclease activity"/>
    <property type="evidence" value="ECO:0007669"/>
    <property type="project" value="UniProtKB-KW"/>
</dbReference>
<evidence type="ECO:0000256" key="7">
    <source>
        <dbReference type="ARBA" id="ARBA00022840"/>
    </source>
</evidence>
<keyword evidence="6" id="KW-0269">Exonuclease</keyword>
<sequence length="1182" mass="125904">MSDTARSRAEQQQRAASDPAVSAWVGASAGSGKTKVLIDRVLRLLLDPAQVPGRILCLTFTRAAAAEMQSRLRKRLGEWTVWEEPRLAAEIARLTGAAPDARLLQRARTLLVEVLEMPGGMRISTIHAFCQSLLRSFPLEADLPPQFAVLEEQDAALMLAEAREAVLARSEAVMDELALLAGIASADTFSDVTRALLQDTARERLARCLEGCNGVAGLRLRLAAALGAPDSLDEAEVLAEACAVEEAPLRQAASLLGASKTESDLGRADRIAAWLAAGPEERAARFADWCDIFLTKEGAVRAARSLATKGVGARQAEVLAALTAEGERLLGIAGQRAACRLGAATAALLALAAPVLDRYRARQRSAGMLSYGDLIDHVRRILEDPGSAWVLYKLDGGLDHVLLDEAQDSNPAQWGIAAALTAEFFAGEGSARGAARLLARSLSAAAVERPATLRTVFAVGDVKQAIYGFQGADSAGFARWQQHYQRQVKAGGGAFRQVDLDVSFRSTAPVLALVDAVFAEDSPARQGVVAEGETLRHHPDRIGHAGRVELWPLLLPAETPPPEPWQVPEEPARVASAEALMAEALAARIDHMLRHERLESRDRPVRAGDVLVLLRKQANVALVPLLVRALKARQVPVAGVTRVKLVEHIAVMDLLALCDVLLLPEDDLQLAALLKSPLVGLSEETLLALAHGRTGPLWGALMARRDESAAGPEARAAAWLARLAARADFVSPHALLAEVLGEAGPDGHVDGRTGRARLLARLGMEAADLLDELLNAALAYERKHPPSLQGFLHWLRQGGAEVKREAEGSGDAVRIMTVHNAKGLQAPIVILADVGSGTGAEAIRWLEGEGLSLPLWAPNKSFHAPAFLAAKAADEAKRQQEENRLLYVALTRAEDRLLVCGWGKQPGEWYAHVAAGFRRMEGAAEAVFDHRAFGAPAACDFGEAVLWQAACPQAVPPVPERAADAAAPGELPGWATRPAPPEAPELALSPSALPGETDTPAAAPHGARDPDGRRFRRGRVVHALLQHLPERPEAERAAAARRFLARPGHGLTPEEQAETEAEVLALLAAPAVAAAFAPGSLAEAPIAGRIGGRLVAGQVDRLVVTPERVLVLDFKTNRPPPAAAEAVPPLYLRQMAAYRAVLRQAFPGRQVDCALVWTYGARLMPLPGGLLDEHAPPPSGPD</sequence>
<dbReference type="GO" id="GO:0005829">
    <property type="term" value="C:cytosol"/>
    <property type="evidence" value="ECO:0007669"/>
    <property type="project" value="TreeGrafter"/>
</dbReference>
<dbReference type="Proteomes" id="UP000249065">
    <property type="component" value="Unassembled WGS sequence"/>
</dbReference>
<evidence type="ECO:0000259" key="17">
    <source>
        <dbReference type="PROSITE" id="PS51198"/>
    </source>
</evidence>
<comment type="catalytic activity">
    <reaction evidence="11">
        <text>Couples ATP hydrolysis with the unwinding of duplex DNA by translocating in the 3'-5' direction.</text>
        <dbReference type="EC" id="5.6.2.4"/>
    </reaction>
</comment>
<keyword evidence="20" id="KW-1185">Reference proteome</keyword>
<comment type="catalytic activity">
    <reaction evidence="14">
        <text>ATP + H2O = ADP + phosphate + H(+)</text>
        <dbReference type="Rhea" id="RHEA:13065"/>
        <dbReference type="ChEBI" id="CHEBI:15377"/>
        <dbReference type="ChEBI" id="CHEBI:15378"/>
        <dbReference type="ChEBI" id="CHEBI:30616"/>
        <dbReference type="ChEBI" id="CHEBI:43474"/>
        <dbReference type="ChEBI" id="CHEBI:456216"/>
        <dbReference type="EC" id="5.6.2.4"/>
    </reaction>
</comment>
<dbReference type="RefSeq" id="WP_111467755.1">
    <property type="nucleotide sequence ID" value="NZ_QLIX01000001.1"/>
</dbReference>
<dbReference type="PROSITE" id="PS51198">
    <property type="entry name" value="UVRD_HELICASE_ATP_BIND"/>
    <property type="match status" value="1"/>
</dbReference>
<keyword evidence="8" id="KW-0238">DNA-binding</keyword>
<evidence type="ECO:0000256" key="5">
    <source>
        <dbReference type="ARBA" id="ARBA00022806"/>
    </source>
</evidence>
<accession>A0A327MBG3</accession>
<evidence type="ECO:0000256" key="3">
    <source>
        <dbReference type="ARBA" id="ARBA00022763"/>
    </source>
</evidence>
<protein>
    <recommendedName>
        <fullName evidence="12">DNA 3'-5' helicase</fullName>
        <ecNumber evidence="12">5.6.2.4</ecNumber>
    </recommendedName>
    <alternativeName>
        <fullName evidence="13">DNA 3'-5' helicase II</fullName>
    </alternativeName>
</protein>
<dbReference type="InterPro" id="IPR000212">
    <property type="entry name" value="DNA_helicase_UvrD/REP"/>
</dbReference>
<keyword evidence="4 15" id="KW-0378">Hydrolase</keyword>
<dbReference type="PROSITE" id="PS51217">
    <property type="entry name" value="UVRD_HELICASE_CTER"/>
    <property type="match status" value="1"/>
</dbReference>
<dbReference type="Gene3D" id="3.90.320.10">
    <property type="match status" value="1"/>
</dbReference>
<feature type="domain" description="UvrD-like helicase C-terminal" evidence="18">
    <location>
        <begin position="532"/>
        <end position="823"/>
    </location>
</feature>
<dbReference type="SUPFAM" id="SSF52540">
    <property type="entry name" value="P-loop containing nucleoside triphosphate hydrolases"/>
    <property type="match status" value="1"/>
</dbReference>
<dbReference type="EC" id="5.6.2.4" evidence="12"/>
<dbReference type="PANTHER" id="PTHR11070">
    <property type="entry name" value="UVRD / RECB / PCRA DNA HELICASE FAMILY MEMBER"/>
    <property type="match status" value="1"/>
</dbReference>
<evidence type="ECO:0000256" key="11">
    <source>
        <dbReference type="ARBA" id="ARBA00034617"/>
    </source>
</evidence>
<organism evidence="19 20">
    <name type="scientific">Roseicella frigidaeris</name>
    <dbReference type="NCBI Taxonomy" id="2230885"/>
    <lineage>
        <taxon>Bacteria</taxon>
        <taxon>Pseudomonadati</taxon>
        <taxon>Pseudomonadota</taxon>
        <taxon>Alphaproteobacteria</taxon>
        <taxon>Acetobacterales</taxon>
        <taxon>Roseomonadaceae</taxon>
        <taxon>Roseicella</taxon>
    </lineage>
</organism>
<dbReference type="Pfam" id="PF13361">
    <property type="entry name" value="UvrD_C"/>
    <property type="match status" value="1"/>
</dbReference>
<evidence type="ECO:0000256" key="13">
    <source>
        <dbReference type="ARBA" id="ARBA00034923"/>
    </source>
</evidence>
<feature type="region of interest" description="Disordered" evidence="16">
    <location>
        <begin position="961"/>
        <end position="1014"/>
    </location>
</feature>
<keyword evidence="10" id="KW-0413">Isomerase</keyword>
<dbReference type="Pfam" id="PF00580">
    <property type="entry name" value="UvrD-helicase"/>
    <property type="match status" value="1"/>
</dbReference>
<dbReference type="InterPro" id="IPR014151">
    <property type="entry name" value="DNA_helicase_AddA"/>
</dbReference>
<dbReference type="NCBIfam" id="TIGR02784">
    <property type="entry name" value="addA_alphas"/>
    <property type="match status" value="1"/>
</dbReference>
<dbReference type="InterPro" id="IPR011335">
    <property type="entry name" value="Restrct_endonuc-II-like"/>
</dbReference>
<evidence type="ECO:0000313" key="20">
    <source>
        <dbReference type="Proteomes" id="UP000249065"/>
    </source>
</evidence>
<dbReference type="InterPro" id="IPR014016">
    <property type="entry name" value="UvrD-like_ATP-bd"/>
</dbReference>
<keyword evidence="3" id="KW-0227">DNA damage</keyword>
<evidence type="ECO:0000256" key="2">
    <source>
        <dbReference type="ARBA" id="ARBA00022741"/>
    </source>
</evidence>
<feature type="compositionally biased region" description="Low complexity" evidence="16">
    <location>
        <begin position="984"/>
        <end position="994"/>
    </location>
</feature>
<dbReference type="GO" id="GO:0043138">
    <property type="term" value="F:3'-5' DNA helicase activity"/>
    <property type="evidence" value="ECO:0007669"/>
    <property type="project" value="UniProtKB-EC"/>
</dbReference>
<dbReference type="InterPro" id="IPR011604">
    <property type="entry name" value="PDDEXK-like_dom_sf"/>
</dbReference>
<keyword evidence="9" id="KW-0234">DNA repair</keyword>
<keyword evidence="2 15" id="KW-0547">Nucleotide-binding</keyword>
<feature type="domain" description="UvrD-like helicase ATP-binding" evidence="17">
    <location>
        <begin position="6"/>
        <end position="507"/>
    </location>
</feature>
<evidence type="ECO:0000256" key="8">
    <source>
        <dbReference type="ARBA" id="ARBA00023125"/>
    </source>
</evidence>
<evidence type="ECO:0000256" key="12">
    <source>
        <dbReference type="ARBA" id="ARBA00034808"/>
    </source>
</evidence>
<evidence type="ECO:0000256" key="14">
    <source>
        <dbReference type="ARBA" id="ARBA00048988"/>
    </source>
</evidence>
<dbReference type="AlphaFoldDB" id="A0A327MBG3"/>
<name>A0A327MBG3_9PROT</name>
<feature type="binding site" evidence="15">
    <location>
        <begin position="27"/>
        <end position="34"/>
    </location>
    <ligand>
        <name>ATP</name>
        <dbReference type="ChEBI" id="CHEBI:30616"/>
    </ligand>
</feature>
<keyword evidence="7 15" id="KW-0067">ATP-binding</keyword>
<dbReference type="Gene3D" id="3.40.50.300">
    <property type="entry name" value="P-loop containing nucleotide triphosphate hydrolases"/>
    <property type="match status" value="3"/>
</dbReference>
<dbReference type="GO" id="GO:0003677">
    <property type="term" value="F:DNA binding"/>
    <property type="evidence" value="ECO:0007669"/>
    <property type="project" value="UniProtKB-KW"/>
</dbReference>
<keyword evidence="5 15" id="KW-0347">Helicase</keyword>
<dbReference type="GO" id="GO:0000725">
    <property type="term" value="P:recombinational repair"/>
    <property type="evidence" value="ECO:0007669"/>
    <property type="project" value="TreeGrafter"/>
</dbReference>
<evidence type="ECO:0000256" key="16">
    <source>
        <dbReference type="SAM" id="MobiDB-lite"/>
    </source>
</evidence>
<evidence type="ECO:0000256" key="15">
    <source>
        <dbReference type="PROSITE-ProRule" id="PRU00560"/>
    </source>
</evidence>
<evidence type="ECO:0000256" key="4">
    <source>
        <dbReference type="ARBA" id="ARBA00022801"/>
    </source>
</evidence>
<dbReference type="SUPFAM" id="SSF52980">
    <property type="entry name" value="Restriction endonuclease-like"/>
    <property type="match status" value="1"/>
</dbReference>
<dbReference type="Gene3D" id="3.30.160.800">
    <property type="match status" value="1"/>
</dbReference>
<evidence type="ECO:0000256" key="6">
    <source>
        <dbReference type="ARBA" id="ARBA00022839"/>
    </source>
</evidence>
<proteinExistence type="predicted"/>
<dbReference type="GO" id="GO:0005524">
    <property type="term" value="F:ATP binding"/>
    <property type="evidence" value="ECO:0007669"/>
    <property type="project" value="UniProtKB-UniRule"/>
</dbReference>
<evidence type="ECO:0000313" key="19">
    <source>
        <dbReference type="EMBL" id="RAI60621.1"/>
    </source>
</evidence>
<comment type="caution">
    <text evidence="19">The sequence shown here is derived from an EMBL/GenBank/DDBJ whole genome shotgun (WGS) entry which is preliminary data.</text>
</comment>
<reference evidence="20" key="1">
    <citation type="submission" date="2018-06" db="EMBL/GenBank/DDBJ databases">
        <authorList>
            <person name="Khan S.A."/>
        </authorList>
    </citation>
    <scope>NUCLEOTIDE SEQUENCE [LARGE SCALE GENOMIC DNA]</scope>
    <source>
        <strain evidence="20">DB-1506</strain>
    </source>
</reference>
<dbReference type="InterPro" id="IPR027417">
    <property type="entry name" value="P-loop_NTPase"/>
</dbReference>
<dbReference type="InterPro" id="IPR038726">
    <property type="entry name" value="PDDEXK_AddAB-type"/>
</dbReference>
<evidence type="ECO:0000256" key="9">
    <source>
        <dbReference type="ARBA" id="ARBA00023204"/>
    </source>
</evidence>